<protein>
    <submittedName>
        <fullName evidence="3">D-lactate dehydrogenase</fullName>
    </submittedName>
</protein>
<keyword evidence="1" id="KW-0520">NAD</keyword>
<dbReference type="Proteomes" id="UP000199072">
    <property type="component" value="Unassembled WGS sequence"/>
</dbReference>
<dbReference type="OrthoDB" id="1522997at2"/>
<name>A0A1G7JLX3_9SPHI</name>
<proteinExistence type="predicted"/>
<reference evidence="3 4" key="1">
    <citation type="submission" date="2016-10" db="EMBL/GenBank/DDBJ databases">
        <authorList>
            <person name="de Groot N.N."/>
        </authorList>
    </citation>
    <scope>NUCLEOTIDE SEQUENCE [LARGE SCALE GENOMIC DNA]</scope>
    <source>
        <strain evidence="3 4">47C3B</strain>
    </source>
</reference>
<dbReference type="GO" id="GO:0008720">
    <property type="term" value="F:D-lactate dehydrogenase (NAD+) activity"/>
    <property type="evidence" value="ECO:0007669"/>
    <property type="project" value="TreeGrafter"/>
</dbReference>
<keyword evidence="4" id="KW-1185">Reference proteome</keyword>
<dbReference type="Pfam" id="PF00389">
    <property type="entry name" value="2-Hacid_dh"/>
    <property type="match status" value="1"/>
</dbReference>
<feature type="domain" description="D-isomer specific 2-hydroxyacid dehydrogenase catalytic" evidence="2">
    <location>
        <begin position="12"/>
        <end position="107"/>
    </location>
</feature>
<dbReference type="GO" id="GO:0051287">
    <property type="term" value="F:NAD binding"/>
    <property type="evidence" value="ECO:0007669"/>
    <property type="project" value="InterPro"/>
</dbReference>
<dbReference type="PANTHER" id="PTHR43026">
    <property type="entry name" value="2-HYDROXYACID DEHYDROGENASE HOMOLOG 1-RELATED"/>
    <property type="match status" value="1"/>
</dbReference>
<dbReference type="InterPro" id="IPR006139">
    <property type="entry name" value="D-isomer_2_OHA_DH_cat_dom"/>
</dbReference>
<sequence>MKTVAYSIKPFEKEFLARANQKKHDITLISNPLGPDTLTYAAGKEAVIVFTSDEVSAPVMEKLAAMGIRFITTRSAGTDHIDTAAAARFGVKLANVPGQAPEALQEIADQTIKNLDRWQLNKCVGNACICAKDCRAVQSPTENNPANDH</sequence>
<dbReference type="PANTHER" id="PTHR43026:SF1">
    <property type="entry name" value="2-HYDROXYACID DEHYDROGENASE HOMOLOG 1-RELATED"/>
    <property type="match status" value="1"/>
</dbReference>
<dbReference type="InterPro" id="IPR058205">
    <property type="entry name" value="D-LDH-like"/>
</dbReference>
<evidence type="ECO:0000313" key="3">
    <source>
        <dbReference type="EMBL" id="SDF25937.1"/>
    </source>
</evidence>
<dbReference type="SUPFAM" id="SSF52283">
    <property type="entry name" value="Formate/glycerate dehydrogenase catalytic domain-like"/>
    <property type="match status" value="1"/>
</dbReference>
<dbReference type="STRING" id="1391627.SAMN05216464_11536"/>
<gene>
    <name evidence="3" type="ORF">SAMN05216464_11536</name>
</gene>
<dbReference type="RefSeq" id="WP_091154049.1">
    <property type="nucleotide sequence ID" value="NZ_FNAI01000015.1"/>
</dbReference>
<organism evidence="3 4">
    <name type="scientific">Mucilaginibacter pineti</name>
    <dbReference type="NCBI Taxonomy" id="1391627"/>
    <lineage>
        <taxon>Bacteria</taxon>
        <taxon>Pseudomonadati</taxon>
        <taxon>Bacteroidota</taxon>
        <taxon>Sphingobacteriia</taxon>
        <taxon>Sphingobacteriales</taxon>
        <taxon>Sphingobacteriaceae</taxon>
        <taxon>Mucilaginibacter</taxon>
    </lineage>
</organism>
<dbReference type="EMBL" id="FNAI01000015">
    <property type="protein sequence ID" value="SDF25937.1"/>
    <property type="molecule type" value="Genomic_DNA"/>
</dbReference>
<evidence type="ECO:0000313" key="4">
    <source>
        <dbReference type="Proteomes" id="UP000199072"/>
    </source>
</evidence>
<evidence type="ECO:0000259" key="2">
    <source>
        <dbReference type="Pfam" id="PF00389"/>
    </source>
</evidence>
<evidence type="ECO:0000256" key="1">
    <source>
        <dbReference type="ARBA" id="ARBA00023027"/>
    </source>
</evidence>
<dbReference type="AlphaFoldDB" id="A0A1G7JLX3"/>
<accession>A0A1G7JLX3</accession>
<dbReference type="Gene3D" id="3.40.50.720">
    <property type="entry name" value="NAD(P)-binding Rossmann-like Domain"/>
    <property type="match status" value="1"/>
</dbReference>